<evidence type="ECO:0008006" key="4">
    <source>
        <dbReference type="Google" id="ProtNLM"/>
    </source>
</evidence>
<accession>A0AAX2F7Y6</accession>
<dbReference type="EMBL" id="FQWA01000071">
    <property type="protein sequence ID" value="SHG23056.1"/>
    <property type="molecule type" value="Genomic_DNA"/>
</dbReference>
<feature type="chain" id="PRO_5043556102" description="Lipocalin-like domain-containing protein" evidence="1">
    <location>
        <begin position="20"/>
        <end position="128"/>
    </location>
</feature>
<name>A0AAX2F7Y6_9BACT</name>
<feature type="signal peptide" evidence="1">
    <location>
        <begin position="1"/>
        <end position="19"/>
    </location>
</feature>
<proteinExistence type="predicted"/>
<evidence type="ECO:0000313" key="3">
    <source>
        <dbReference type="Proteomes" id="UP000184105"/>
    </source>
</evidence>
<dbReference type="RefSeq" id="WP_044081363.1">
    <property type="nucleotide sequence ID" value="NZ_BAKP01000090.1"/>
</dbReference>
<reference evidence="2 3" key="1">
    <citation type="submission" date="2016-11" db="EMBL/GenBank/DDBJ databases">
        <authorList>
            <person name="Varghese N."/>
            <person name="Submissions S."/>
        </authorList>
    </citation>
    <scope>NUCLEOTIDE SEQUENCE [LARGE SCALE GENOMIC DNA]</scope>
    <source>
        <strain evidence="2 3">DSM 22613</strain>
    </source>
</reference>
<organism evidence="2 3">
    <name type="scientific">Prevotella scopos JCM 17725</name>
    <dbReference type="NCBI Taxonomy" id="1236518"/>
    <lineage>
        <taxon>Bacteria</taxon>
        <taxon>Pseudomonadati</taxon>
        <taxon>Bacteroidota</taxon>
        <taxon>Bacteroidia</taxon>
        <taxon>Bacteroidales</taxon>
        <taxon>Prevotellaceae</taxon>
        <taxon>Prevotella</taxon>
    </lineage>
</organism>
<gene>
    <name evidence="2" type="ORF">SAMN05444364_1711</name>
</gene>
<dbReference type="PROSITE" id="PS51257">
    <property type="entry name" value="PROKAR_LIPOPROTEIN"/>
    <property type="match status" value="1"/>
</dbReference>
<protein>
    <recommendedName>
        <fullName evidence="4">Lipocalin-like domain-containing protein</fullName>
    </recommendedName>
</protein>
<evidence type="ECO:0000256" key="1">
    <source>
        <dbReference type="SAM" id="SignalP"/>
    </source>
</evidence>
<dbReference type="AlphaFoldDB" id="A0AAX2F7Y6"/>
<keyword evidence="1" id="KW-0732">Signal</keyword>
<dbReference type="InterPro" id="IPR012674">
    <property type="entry name" value="Calycin"/>
</dbReference>
<dbReference type="SUPFAM" id="SSF50814">
    <property type="entry name" value="Lipocalins"/>
    <property type="match status" value="1"/>
</dbReference>
<comment type="caution">
    <text evidence="2">The sequence shown here is derived from an EMBL/GenBank/DDBJ whole genome shotgun (WGS) entry which is preliminary data.</text>
</comment>
<dbReference type="CDD" id="cd13120">
    <property type="entry name" value="BF2867_like_N"/>
    <property type="match status" value="1"/>
</dbReference>
<sequence length="128" mass="14587">MKKYLFILLALLPMMLFTACSSDKEEETPNALVGTTWQNFEKEGDKITSMTVLEFKSNTVVKIIVDEDLDKNPTDEDHDEGEATYVLNGKKISFKRDIYTGWGEVDGDKLILQLVDDGKIKTMVFTKR</sequence>
<keyword evidence="3" id="KW-1185">Reference proteome</keyword>
<evidence type="ECO:0000313" key="2">
    <source>
        <dbReference type="EMBL" id="SHG23056.1"/>
    </source>
</evidence>
<dbReference type="Proteomes" id="UP000184105">
    <property type="component" value="Unassembled WGS sequence"/>
</dbReference>